<dbReference type="Proteomes" id="UP000315700">
    <property type="component" value="Chromosome"/>
</dbReference>
<evidence type="ECO:0000259" key="2">
    <source>
        <dbReference type="Pfam" id="PF24879"/>
    </source>
</evidence>
<evidence type="ECO:0000313" key="3">
    <source>
        <dbReference type="EMBL" id="QDT57488.1"/>
    </source>
</evidence>
<organism evidence="3 4">
    <name type="scientific">Caulifigura coniformis</name>
    <dbReference type="NCBI Taxonomy" id="2527983"/>
    <lineage>
        <taxon>Bacteria</taxon>
        <taxon>Pseudomonadati</taxon>
        <taxon>Planctomycetota</taxon>
        <taxon>Planctomycetia</taxon>
        <taxon>Planctomycetales</taxon>
        <taxon>Planctomycetaceae</taxon>
        <taxon>Caulifigura</taxon>
    </lineage>
</organism>
<feature type="domain" description="DUF4132" evidence="1">
    <location>
        <begin position="242"/>
        <end position="423"/>
    </location>
</feature>
<dbReference type="Pfam" id="PF13569">
    <property type="entry name" value="DUF4132"/>
    <property type="match status" value="1"/>
</dbReference>
<dbReference type="InterPro" id="IPR025406">
    <property type="entry name" value="DUF4132"/>
</dbReference>
<gene>
    <name evidence="3" type="ORF">Pan44_55570</name>
</gene>
<feature type="domain" description="DUF7737" evidence="2">
    <location>
        <begin position="567"/>
        <end position="671"/>
    </location>
</feature>
<dbReference type="InParanoid" id="A0A517SMY8"/>
<dbReference type="RefSeq" id="WP_145034833.1">
    <property type="nucleotide sequence ID" value="NZ_CP036271.1"/>
</dbReference>
<dbReference type="EMBL" id="CP036271">
    <property type="protein sequence ID" value="QDT57488.1"/>
    <property type="molecule type" value="Genomic_DNA"/>
</dbReference>
<protein>
    <submittedName>
        <fullName evidence="3">Uncharacterized protein</fullName>
    </submittedName>
</protein>
<proteinExistence type="predicted"/>
<dbReference type="KEGG" id="ccos:Pan44_55570"/>
<dbReference type="Pfam" id="PF24879">
    <property type="entry name" value="DUF7737"/>
    <property type="match status" value="1"/>
</dbReference>
<evidence type="ECO:0000313" key="4">
    <source>
        <dbReference type="Proteomes" id="UP000315700"/>
    </source>
</evidence>
<dbReference type="InterPro" id="IPR056639">
    <property type="entry name" value="DUF7737"/>
</dbReference>
<reference evidence="3 4" key="1">
    <citation type="submission" date="2019-02" db="EMBL/GenBank/DDBJ databases">
        <title>Deep-cultivation of Planctomycetes and their phenomic and genomic characterization uncovers novel biology.</title>
        <authorList>
            <person name="Wiegand S."/>
            <person name="Jogler M."/>
            <person name="Boedeker C."/>
            <person name="Pinto D."/>
            <person name="Vollmers J."/>
            <person name="Rivas-Marin E."/>
            <person name="Kohn T."/>
            <person name="Peeters S.H."/>
            <person name="Heuer A."/>
            <person name="Rast P."/>
            <person name="Oberbeckmann S."/>
            <person name="Bunk B."/>
            <person name="Jeske O."/>
            <person name="Meyerdierks A."/>
            <person name="Storesund J.E."/>
            <person name="Kallscheuer N."/>
            <person name="Luecker S."/>
            <person name="Lage O.M."/>
            <person name="Pohl T."/>
            <person name="Merkel B.J."/>
            <person name="Hornburger P."/>
            <person name="Mueller R.-W."/>
            <person name="Bruemmer F."/>
            <person name="Labrenz M."/>
            <person name="Spormann A.M."/>
            <person name="Op den Camp H."/>
            <person name="Overmann J."/>
            <person name="Amann R."/>
            <person name="Jetten M.S.M."/>
            <person name="Mascher T."/>
            <person name="Medema M.H."/>
            <person name="Devos D.P."/>
            <person name="Kaster A.-K."/>
            <person name="Ovreas L."/>
            <person name="Rohde M."/>
            <person name="Galperin M.Y."/>
            <person name="Jogler C."/>
        </authorList>
    </citation>
    <scope>NUCLEOTIDE SEQUENCE [LARGE SCALE GENOMIC DNA]</scope>
    <source>
        <strain evidence="3 4">Pan44</strain>
    </source>
</reference>
<accession>A0A517SMY8</accession>
<dbReference type="OrthoDB" id="9763697at2"/>
<sequence length="674" mass="75972">MQPPRLLLFPGDAWTNVAVVDIESSPSDIRQNWFEVITHAQTASASKPSTRWLKQAADLVRHLGAEEFERRLADWFPRVNDPVERPGPDSRHPLALIGANCDVLKGLVWMVLPSASETLQSLLGPLAISTFRKLPSVGSRSTKVGNACIYVLGQLPSVTAIARLSYLKARVKMASVQKEIEKALEATAVRLGITREELEELAVPTYGLTSVGRLEEALGEFTAELTVGDSGRTTLAWRKGDGRIQKSVPAAIRNDFADELKDLKSAAKDIEKMFTAQRERLDGLFLQERRWPTDVWRQRYLDHPLVGILARRLVWVFRNTGLETSGVWTEEGVVDVDDQPIDWIDAEGTTVELWHPIGRPMDDVLTWRGWLERHEVRQPFKQAHREVYLLTDAERRTQTYSNRYAAHILRQHQFNALCAARGWSNKLRLMVDADYSAPTRRLETWGLRAEFWVDTVGDAYGVDTTDAGVYLYLSTDQVRFYRLEADLHVAHATGGRFVTEGLAHPYNEPLPLEMIPPIVFSELMRDVDLFVGVASVGNDPTWADGGPGGRYREYWQNFSFGDLTPTAQTRKHVLERLVPRLKIGPRCSFSEKFLVVRGDLRTYKIHLGSGNILMEPNDQYLCIVPDSGAVAKEEGVFLPFEGDRTLSIILSKAMLLAEDRTLTDPTIIRQIHGL</sequence>
<dbReference type="AlphaFoldDB" id="A0A517SMY8"/>
<keyword evidence="4" id="KW-1185">Reference proteome</keyword>
<evidence type="ECO:0000259" key="1">
    <source>
        <dbReference type="Pfam" id="PF13569"/>
    </source>
</evidence>
<name>A0A517SMY8_9PLAN</name>